<protein>
    <recommendedName>
        <fullName evidence="9">Heterokaryon incompatibility domain-containing protein</fullName>
    </recommendedName>
</protein>
<feature type="compositionally biased region" description="Polar residues" evidence="4">
    <location>
        <begin position="82"/>
        <end position="91"/>
    </location>
</feature>
<feature type="domain" description="ZZ-type" evidence="5">
    <location>
        <begin position="142"/>
        <end position="188"/>
    </location>
</feature>
<keyword evidence="8" id="KW-1185">Reference proteome</keyword>
<dbReference type="EMBL" id="JAJVDC020000040">
    <property type="protein sequence ID" value="KAL1631234.1"/>
    <property type="molecule type" value="Genomic_DNA"/>
</dbReference>
<keyword evidence="1" id="KW-0479">Metal-binding</keyword>
<dbReference type="SUPFAM" id="SSF57850">
    <property type="entry name" value="RING/U-box"/>
    <property type="match status" value="1"/>
</dbReference>
<dbReference type="Pfam" id="PF00569">
    <property type="entry name" value="ZZ"/>
    <property type="match status" value="1"/>
</dbReference>
<keyword evidence="3" id="KW-0862">Zinc</keyword>
<dbReference type="Proteomes" id="UP001521116">
    <property type="component" value="Unassembled WGS sequence"/>
</dbReference>
<dbReference type="Pfam" id="PF06985">
    <property type="entry name" value="HET"/>
    <property type="match status" value="1"/>
</dbReference>
<dbReference type="Pfam" id="PF26639">
    <property type="entry name" value="Het-6_barrel"/>
    <property type="match status" value="1"/>
</dbReference>
<dbReference type="Gene3D" id="3.30.60.90">
    <property type="match status" value="1"/>
</dbReference>
<evidence type="ECO:0000259" key="6">
    <source>
        <dbReference type="Pfam" id="PF06985"/>
    </source>
</evidence>
<reference evidence="7 8" key="1">
    <citation type="submission" date="2024-02" db="EMBL/GenBank/DDBJ databases">
        <title>De novo assembly and annotation of 12 fungi associated with fruit tree decline syndrome in Ontario, Canada.</title>
        <authorList>
            <person name="Sulman M."/>
            <person name="Ellouze W."/>
            <person name="Ilyukhin E."/>
        </authorList>
    </citation>
    <scope>NUCLEOTIDE SEQUENCE [LARGE SCALE GENOMIC DNA]</scope>
    <source>
        <strain evidence="7 8">M1-105</strain>
    </source>
</reference>
<evidence type="ECO:0000256" key="3">
    <source>
        <dbReference type="ARBA" id="ARBA00022833"/>
    </source>
</evidence>
<gene>
    <name evidence="7" type="ORF">SLS56_004482</name>
</gene>
<evidence type="ECO:0000256" key="2">
    <source>
        <dbReference type="ARBA" id="ARBA00022771"/>
    </source>
</evidence>
<evidence type="ECO:0000313" key="8">
    <source>
        <dbReference type="Proteomes" id="UP001521116"/>
    </source>
</evidence>
<evidence type="ECO:0000313" key="7">
    <source>
        <dbReference type="EMBL" id="KAL1631234.1"/>
    </source>
</evidence>
<evidence type="ECO:0000259" key="5">
    <source>
        <dbReference type="Pfam" id="PF00569"/>
    </source>
</evidence>
<proteinExistence type="predicted"/>
<organism evidence="7 8">
    <name type="scientific">Neofusicoccum ribis</name>
    <dbReference type="NCBI Taxonomy" id="45134"/>
    <lineage>
        <taxon>Eukaryota</taxon>
        <taxon>Fungi</taxon>
        <taxon>Dikarya</taxon>
        <taxon>Ascomycota</taxon>
        <taxon>Pezizomycotina</taxon>
        <taxon>Dothideomycetes</taxon>
        <taxon>Dothideomycetes incertae sedis</taxon>
        <taxon>Botryosphaeriales</taxon>
        <taxon>Botryosphaeriaceae</taxon>
        <taxon>Neofusicoccum</taxon>
    </lineage>
</organism>
<dbReference type="PANTHER" id="PTHR24148">
    <property type="entry name" value="ANKYRIN REPEAT DOMAIN-CONTAINING PROTEIN 39 HOMOLOG-RELATED"/>
    <property type="match status" value="1"/>
</dbReference>
<evidence type="ECO:0000256" key="4">
    <source>
        <dbReference type="SAM" id="MobiDB-lite"/>
    </source>
</evidence>
<evidence type="ECO:0008006" key="9">
    <source>
        <dbReference type="Google" id="ProtNLM"/>
    </source>
</evidence>
<sequence>MHANGTVKRHCITWSRKSKSKISEEDGSGNGEDFISTLVPGDRIGVWARARYPGWANFVSSARIELAEHLDDLEGAEDQTSKDPSTAISRSSAERNVDTTNRSAELGTEHERKLTTTSNAAENPIVLLPDQPEDNVECNTVHNGVRCDGPGCIEKDEYIKGIRYKCAQCVDVDFCASCLVSPRNAHDRKHTVIRCIKRSKFLDTTGMADEELEKAVHSLEALGKDFDGLFYLMELGSRPALKATTSPIPSIEPAAENETEIQDQQSEISALRRAAGSLSLLSCSAADGSADHCDALKKVLEHLDQRVKPAGQMSTVDDTEDQLIEAFKKIFKSDLALREGRLNSASDVPTAAQFTEHGLRIVGPDPHPNAEDFVAKYDIGPDFKPTVEYRSRGPSSREGRVDLVTHDGEDLGDYLFSGLEEHTYLEDEGDYEDKLQCRLIPVDLDEPPQYEALSYTWKETSFERANYKVWNKETDQAFRSMIDFKHLVYLPRSFININTGLRDALRRLRHKDRPRYIWADQISINKSSLAEREIQVSYMRLVYNRSQRVLVWVGEEDEYTAAAFSLFEMIWEVNRKVPGAKIPTPQELADDPNLDVPPFGSFEWTAVLEFFKRPVFQRGWVIQEITLGQAVDVVCGEHEIPWSKVANVADLLQSPTWTEHIMVGTMNLLRRKLHTGQEMTLHFLLRETRPFSVTDPRDKIFAILGIYGGDCPIKADYTKEKAEVFVEATKWIIGHEKTLDIFGQIGAPEGRDSDLPSWVPDYGSVSDSHDPVIELCIPQAKHRASGGTSPSTWWPLAQHPNTLQTTSYHLDTLVSTVDVPTVHRTEQILWFSRLASSLGPQYVTGETVLDAFWRTCVTDEMALCEQPAPTSYLKALGVHARVAASNIADADGEMFQSLSNQVLDELTSQYFTCANLSDKKKAREVVTEVILHFGSRAHNRKLFVTSAGYLCLVAASAIVGDEVHVIAGAKVPFILRREEKGFVETHCGGLGLYKLIGEAYVHGMMKGEALQRDGFEWQDILLK</sequence>
<dbReference type="InterPro" id="IPR010730">
    <property type="entry name" value="HET"/>
</dbReference>
<dbReference type="InterPro" id="IPR043145">
    <property type="entry name" value="Znf_ZZ_sf"/>
</dbReference>
<keyword evidence="2" id="KW-0863">Zinc-finger</keyword>
<comment type="caution">
    <text evidence="7">The sequence shown here is derived from an EMBL/GenBank/DDBJ whole genome shotgun (WGS) entry which is preliminary data.</text>
</comment>
<feature type="region of interest" description="Disordered" evidence="4">
    <location>
        <begin position="74"/>
        <end position="123"/>
    </location>
</feature>
<name>A0ABR3SWD4_9PEZI</name>
<dbReference type="InterPro" id="IPR052895">
    <property type="entry name" value="HetReg/Transcr_Mod"/>
</dbReference>
<accession>A0ABR3SWD4</accession>
<feature type="domain" description="Heterokaryon incompatibility" evidence="6">
    <location>
        <begin position="450"/>
        <end position="624"/>
    </location>
</feature>
<dbReference type="PANTHER" id="PTHR24148:SF64">
    <property type="entry name" value="HETEROKARYON INCOMPATIBILITY DOMAIN-CONTAINING PROTEIN"/>
    <property type="match status" value="1"/>
</dbReference>
<evidence type="ECO:0000256" key="1">
    <source>
        <dbReference type="ARBA" id="ARBA00022723"/>
    </source>
</evidence>
<dbReference type="InterPro" id="IPR000433">
    <property type="entry name" value="Znf_ZZ"/>
</dbReference>